<feature type="transmembrane region" description="Helical" evidence="1">
    <location>
        <begin position="102"/>
        <end position="122"/>
    </location>
</feature>
<dbReference type="InterPro" id="IPR050194">
    <property type="entry name" value="Glycosyltransferase_grp1"/>
</dbReference>
<organism evidence="4 5">
    <name type="scientific">Larkinella arboricola</name>
    <dbReference type="NCBI Taxonomy" id="643671"/>
    <lineage>
        <taxon>Bacteria</taxon>
        <taxon>Pseudomonadati</taxon>
        <taxon>Bacteroidota</taxon>
        <taxon>Cytophagia</taxon>
        <taxon>Cytophagales</taxon>
        <taxon>Spirosomataceae</taxon>
        <taxon>Larkinella</taxon>
    </lineage>
</organism>
<feature type="domain" description="Glycosyltransferase subfamily 4-like N-terminal" evidence="3">
    <location>
        <begin position="159"/>
        <end position="347"/>
    </location>
</feature>
<dbReference type="PANTHER" id="PTHR45947:SF3">
    <property type="entry name" value="SULFOQUINOVOSYL TRANSFERASE SQD2"/>
    <property type="match status" value="1"/>
</dbReference>
<dbReference type="EMBL" id="QLMC01000004">
    <property type="protein sequence ID" value="RAJ96091.1"/>
    <property type="molecule type" value="Genomic_DNA"/>
</dbReference>
<accession>A0A327WWI0</accession>
<comment type="caution">
    <text evidence="4">The sequence shown here is derived from an EMBL/GenBank/DDBJ whole genome shotgun (WGS) entry which is preliminary data.</text>
</comment>
<dbReference type="AlphaFoldDB" id="A0A327WWI0"/>
<keyword evidence="1" id="KW-0472">Membrane</keyword>
<feature type="transmembrane region" description="Helical" evidence="1">
    <location>
        <begin position="5"/>
        <end position="26"/>
    </location>
</feature>
<reference evidence="4 5" key="1">
    <citation type="submission" date="2018-06" db="EMBL/GenBank/DDBJ databases">
        <title>Genomic Encyclopedia of Archaeal and Bacterial Type Strains, Phase II (KMG-II): from individual species to whole genera.</title>
        <authorList>
            <person name="Goeker M."/>
        </authorList>
    </citation>
    <scope>NUCLEOTIDE SEQUENCE [LARGE SCALE GENOMIC DNA]</scope>
    <source>
        <strain evidence="4 5">DSM 21851</strain>
    </source>
</reference>
<dbReference type="InterPro" id="IPR001296">
    <property type="entry name" value="Glyco_trans_1"/>
</dbReference>
<dbReference type="CDD" id="cd03794">
    <property type="entry name" value="GT4_WbuB-like"/>
    <property type="match status" value="1"/>
</dbReference>
<evidence type="ECO:0000256" key="1">
    <source>
        <dbReference type="SAM" id="Phobius"/>
    </source>
</evidence>
<protein>
    <submittedName>
        <fullName evidence="4">Colanic acid biosynthesis glycosyl transferase WcaI</fullName>
    </submittedName>
</protein>
<dbReference type="InterPro" id="IPR028098">
    <property type="entry name" value="Glyco_trans_4-like_N"/>
</dbReference>
<keyword evidence="4" id="KW-0808">Transferase</keyword>
<evidence type="ECO:0000313" key="4">
    <source>
        <dbReference type="EMBL" id="RAJ96091.1"/>
    </source>
</evidence>
<dbReference type="PANTHER" id="PTHR45947">
    <property type="entry name" value="SULFOQUINOVOSYL TRANSFERASE SQD2"/>
    <property type="match status" value="1"/>
</dbReference>
<dbReference type="GO" id="GO:0016758">
    <property type="term" value="F:hexosyltransferase activity"/>
    <property type="evidence" value="ECO:0007669"/>
    <property type="project" value="TreeGrafter"/>
</dbReference>
<dbReference type="Proteomes" id="UP000248790">
    <property type="component" value="Unassembled WGS sequence"/>
</dbReference>
<sequence length="578" mass="64703">MRLSLLFIVIWANVVSIIYLSWMPGLTVGTHGLLPVWLTRWASAESMMNAALFVFLGLFSGLWLDRTHQPTHRWVITWLGLVGVILLTETGQLVLLNRYFDWGHSLSAAFGTLGGMLCMGLGRWGLKKAGIRKVFDRSHKNTQRMRILIYGINYSPELTGIGKYTGEMGAWLAKHNQEVDVITAHPYYPEWAIHASHKNKGWHTEQVEGARVHRCPLYVPKKVTSLTRILHEFSFVASSLVYWFRVLFRKRYDAVICLSPPFHLGVIPVLYSKLFNVPLWCHIQDLQIDMAKDLGMIKNKRFLDIMFKVEAFILKNSTVVSTISEGMVRKVIQKNVLQSDCVLFPNWVDGESVKPLPRAKSLRSELGLKDSDKVILYAGSLGEKQGLEIIIEAARSFTSSPDVKFLIFGSGGGKDKLMALAQSYGLPNISFYPLQPYEKLSALLATADIHLVLQKKSASDLVLPSKLTGILAAGGCALVSAVPGTTLHDIVSKNNMGILIEPESVEALKRAINENIATDLTVYRMNARRYAEKNLDKENTLSTFLKQLVEVVGDPYTDSAVEERMVLADTDRRVNVGK</sequence>
<dbReference type="Pfam" id="PF13579">
    <property type="entry name" value="Glyco_trans_4_4"/>
    <property type="match status" value="1"/>
</dbReference>
<name>A0A327WWI0_LARAB</name>
<evidence type="ECO:0000259" key="2">
    <source>
        <dbReference type="Pfam" id="PF00534"/>
    </source>
</evidence>
<dbReference type="Pfam" id="PF00534">
    <property type="entry name" value="Glycos_transf_1"/>
    <property type="match status" value="1"/>
</dbReference>
<feature type="transmembrane region" description="Helical" evidence="1">
    <location>
        <begin position="46"/>
        <end position="64"/>
    </location>
</feature>
<keyword evidence="5" id="KW-1185">Reference proteome</keyword>
<keyword evidence="1" id="KW-0812">Transmembrane</keyword>
<dbReference type="SUPFAM" id="SSF53756">
    <property type="entry name" value="UDP-Glycosyltransferase/glycogen phosphorylase"/>
    <property type="match status" value="1"/>
</dbReference>
<evidence type="ECO:0000313" key="5">
    <source>
        <dbReference type="Proteomes" id="UP000248790"/>
    </source>
</evidence>
<feature type="domain" description="Glycosyl transferase family 1" evidence="2">
    <location>
        <begin position="362"/>
        <end position="531"/>
    </location>
</feature>
<feature type="transmembrane region" description="Helical" evidence="1">
    <location>
        <begin position="76"/>
        <end position="96"/>
    </location>
</feature>
<dbReference type="NCBIfam" id="NF007640">
    <property type="entry name" value="PRK10307.1"/>
    <property type="match status" value="1"/>
</dbReference>
<proteinExistence type="predicted"/>
<evidence type="ECO:0000259" key="3">
    <source>
        <dbReference type="Pfam" id="PF13579"/>
    </source>
</evidence>
<gene>
    <name evidence="4" type="ORF">LX87_03841</name>
</gene>
<keyword evidence="1" id="KW-1133">Transmembrane helix</keyword>
<dbReference type="Gene3D" id="3.40.50.2000">
    <property type="entry name" value="Glycogen Phosphorylase B"/>
    <property type="match status" value="2"/>
</dbReference>